<feature type="transmembrane region" description="Helical" evidence="7">
    <location>
        <begin position="308"/>
        <end position="335"/>
    </location>
</feature>
<protein>
    <recommendedName>
        <fullName evidence="6">Transporter</fullName>
    </recommendedName>
</protein>
<comment type="subcellular location">
    <subcellularLocation>
        <location evidence="1">Membrane</location>
        <topology evidence="1">Multi-pass membrane protein</topology>
    </subcellularLocation>
</comment>
<keyword evidence="3 6" id="KW-0812">Transmembrane</keyword>
<feature type="transmembrane region" description="Helical" evidence="7">
    <location>
        <begin position="181"/>
        <end position="200"/>
    </location>
</feature>
<comment type="similarity">
    <text evidence="6">Belongs to the sodium:neurotransmitter symporter (SNF) (TC 2.A.22) family.</text>
</comment>
<evidence type="ECO:0000256" key="1">
    <source>
        <dbReference type="ARBA" id="ARBA00004141"/>
    </source>
</evidence>
<dbReference type="AlphaFoldDB" id="A0AAW4LB71"/>
<dbReference type="SUPFAM" id="SSF161070">
    <property type="entry name" value="SNF-like"/>
    <property type="match status" value="1"/>
</dbReference>
<evidence type="ECO:0000313" key="8">
    <source>
        <dbReference type="EMBL" id="MBT0664436.1"/>
    </source>
</evidence>
<dbReference type="InterPro" id="IPR047218">
    <property type="entry name" value="YocR/YhdH-like"/>
</dbReference>
<dbReference type="PROSITE" id="PS50267">
    <property type="entry name" value="NA_NEUROTRAN_SYMP_3"/>
    <property type="match status" value="1"/>
</dbReference>
<evidence type="ECO:0000256" key="2">
    <source>
        <dbReference type="ARBA" id="ARBA00022448"/>
    </source>
</evidence>
<dbReference type="RefSeq" id="WP_214171212.1">
    <property type="nucleotide sequence ID" value="NZ_JAHCVJ010000003.1"/>
</dbReference>
<feature type="transmembrane region" description="Helical" evidence="7">
    <location>
        <begin position="12"/>
        <end position="35"/>
    </location>
</feature>
<dbReference type="InterPro" id="IPR037272">
    <property type="entry name" value="SNS_sf"/>
</dbReference>
<name>A0AAW4LB71_9BACT</name>
<dbReference type="PROSITE" id="PS00610">
    <property type="entry name" value="NA_NEUROTRAN_SYMP_1"/>
    <property type="match status" value="1"/>
</dbReference>
<dbReference type="PANTHER" id="PTHR42948:SF1">
    <property type="entry name" value="TRANSPORTER"/>
    <property type="match status" value="1"/>
</dbReference>
<dbReference type="NCBIfam" id="NF037979">
    <property type="entry name" value="Na_transp"/>
    <property type="match status" value="1"/>
</dbReference>
<dbReference type="CDD" id="cd10336">
    <property type="entry name" value="SLC6sbd_Tyt1-Like"/>
    <property type="match status" value="1"/>
</dbReference>
<keyword evidence="5 7" id="KW-0472">Membrane</keyword>
<feature type="transmembrane region" description="Helical" evidence="7">
    <location>
        <begin position="91"/>
        <end position="117"/>
    </location>
</feature>
<dbReference type="EMBL" id="JAHCVJ010000003">
    <property type="protein sequence ID" value="MBT0664436.1"/>
    <property type="molecule type" value="Genomic_DNA"/>
</dbReference>
<evidence type="ECO:0000256" key="6">
    <source>
        <dbReference type="RuleBase" id="RU003732"/>
    </source>
</evidence>
<sequence>MTHSHPTKVKRGLWSSRLGFIMASAGSAIGLGNIWKFPYITGMHGGGAFVLFFIFCIVTVGIPLMIAEMIIGRHTRKDPVGAFKGLHGGAWVLTGWLGVIAGFMILSYYCVVAGWAVDYLWLSFRGTFTQQHSGQVPEIFSNLLSNDLSQLFWQAVFMLMTVIIVIGGVKSGLERANKIMMPILFLILLVLAGLGLNSPGGAQAVRFLFSPDWSKLDPPAMLEALGHAFFSLSLGMGAMLTYGSYADEETSIPKVAITVSLMDTLVALLSGLAIFPIVFTYGMEPAAGPGLVFKTLPVLFSRMPGGTIIATLFFLLLVFAALTSSISLLEVVVAYYCDENRWGRKKATLVMGAIIFLIGVPSALSNNMLKDVHIIGARNFLDSIDLACTNYILPLGGLLIALFSGWVMTQGIAKGELLKGDTNAYIYPAWHFLIKYVAPVLVALVFLNKAGFF</sequence>
<keyword evidence="2 6" id="KW-0813">Transport</keyword>
<accession>A0AAW4LB71</accession>
<organism evidence="8 9">
    <name type="scientific">Geoanaerobacter pelophilus</name>
    <dbReference type="NCBI Taxonomy" id="60036"/>
    <lineage>
        <taxon>Bacteria</taxon>
        <taxon>Pseudomonadati</taxon>
        <taxon>Thermodesulfobacteriota</taxon>
        <taxon>Desulfuromonadia</taxon>
        <taxon>Geobacterales</taxon>
        <taxon>Geobacteraceae</taxon>
        <taxon>Geoanaerobacter</taxon>
    </lineage>
</organism>
<feature type="transmembrane region" description="Helical" evidence="7">
    <location>
        <begin position="391"/>
        <end position="413"/>
    </location>
</feature>
<proteinExistence type="inferred from homology"/>
<dbReference type="PANTHER" id="PTHR42948">
    <property type="entry name" value="TRANSPORTER"/>
    <property type="match status" value="1"/>
</dbReference>
<feature type="transmembrane region" description="Helical" evidence="7">
    <location>
        <begin position="151"/>
        <end position="169"/>
    </location>
</feature>
<gene>
    <name evidence="8" type="ORF">KI809_08995</name>
</gene>
<dbReference type="InterPro" id="IPR000175">
    <property type="entry name" value="Na/ntran_symport"/>
</dbReference>
<dbReference type="PRINTS" id="PR00176">
    <property type="entry name" value="NANEUSMPORT"/>
</dbReference>
<dbReference type="Gene3D" id="1.20.1740.10">
    <property type="entry name" value="Amino acid/polyamine transporter I"/>
    <property type="match status" value="1"/>
</dbReference>
<evidence type="ECO:0000256" key="5">
    <source>
        <dbReference type="ARBA" id="ARBA00023136"/>
    </source>
</evidence>
<keyword evidence="4 7" id="KW-1133">Transmembrane helix</keyword>
<dbReference type="GO" id="GO:0015293">
    <property type="term" value="F:symporter activity"/>
    <property type="evidence" value="ECO:0007669"/>
    <property type="project" value="UniProtKB-KW"/>
</dbReference>
<feature type="transmembrane region" description="Helical" evidence="7">
    <location>
        <begin position="47"/>
        <end position="71"/>
    </location>
</feature>
<dbReference type="Proteomes" id="UP000811899">
    <property type="component" value="Unassembled WGS sequence"/>
</dbReference>
<dbReference type="Pfam" id="PF00209">
    <property type="entry name" value="SNF"/>
    <property type="match status" value="2"/>
</dbReference>
<evidence type="ECO:0000313" key="9">
    <source>
        <dbReference type="Proteomes" id="UP000811899"/>
    </source>
</evidence>
<evidence type="ECO:0000256" key="4">
    <source>
        <dbReference type="ARBA" id="ARBA00022989"/>
    </source>
</evidence>
<feature type="transmembrane region" description="Helical" evidence="7">
    <location>
        <begin position="347"/>
        <end position="364"/>
    </location>
</feature>
<evidence type="ECO:0000256" key="7">
    <source>
        <dbReference type="SAM" id="Phobius"/>
    </source>
</evidence>
<evidence type="ECO:0000256" key="3">
    <source>
        <dbReference type="ARBA" id="ARBA00022692"/>
    </source>
</evidence>
<comment type="caution">
    <text evidence="8">The sequence shown here is derived from an EMBL/GenBank/DDBJ whole genome shotgun (WGS) entry which is preliminary data.</text>
</comment>
<feature type="transmembrane region" description="Helical" evidence="7">
    <location>
        <begin position="425"/>
        <end position="447"/>
    </location>
</feature>
<feature type="transmembrane region" description="Helical" evidence="7">
    <location>
        <begin position="255"/>
        <end position="279"/>
    </location>
</feature>
<feature type="transmembrane region" description="Helical" evidence="7">
    <location>
        <begin position="220"/>
        <end position="243"/>
    </location>
</feature>
<keyword evidence="9" id="KW-1185">Reference proteome</keyword>
<keyword evidence="6" id="KW-0769">Symport</keyword>
<dbReference type="GO" id="GO:0016020">
    <property type="term" value="C:membrane"/>
    <property type="evidence" value="ECO:0007669"/>
    <property type="project" value="UniProtKB-SubCell"/>
</dbReference>
<reference evidence="8 9" key="1">
    <citation type="submission" date="2021-05" db="EMBL/GenBank/DDBJ databases">
        <title>The draft genome of Geobacter pelophilus DSM 12255.</title>
        <authorList>
            <person name="Xu Z."/>
            <person name="Masuda Y."/>
            <person name="Itoh H."/>
            <person name="Senoo K."/>
        </authorList>
    </citation>
    <scope>NUCLEOTIDE SEQUENCE [LARGE SCALE GENOMIC DNA]</scope>
    <source>
        <strain evidence="8 9">DSM 12255</strain>
    </source>
</reference>